<comment type="caution">
    <text evidence="7">Lacks conserved residue(s) required for the propagation of feature annotation.</text>
</comment>
<evidence type="ECO:0000313" key="8">
    <source>
        <dbReference type="Proteomes" id="UP000095280"/>
    </source>
</evidence>
<evidence type="ECO:0000256" key="1">
    <source>
        <dbReference type="ARBA" id="ARBA00004141"/>
    </source>
</evidence>
<dbReference type="AlphaFoldDB" id="A0A1I8G572"/>
<keyword evidence="5 7" id="KW-1133">Transmembrane helix</keyword>
<dbReference type="SUPFAM" id="SSF103473">
    <property type="entry name" value="MFS general substrate transporter"/>
    <property type="match status" value="1"/>
</dbReference>
<evidence type="ECO:0000256" key="5">
    <source>
        <dbReference type="ARBA" id="ARBA00022989"/>
    </source>
</evidence>
<comment type="similarity">
    <text evidence="2 7">Belongs to the ferroportin (FP) (TC 2.A.100) family. SLC40A subfamily.</text>
</comment>
<feature type="transmembrane region" description="Helical" evidence="7">
    <location>
        <begin position="83"/>
        <end position="106"/>
    </location>
</feature>
<evidence type="ECO:0000256" key="7">
    <source>
        <dbReference type="RuleBase" id="RU365065"/>
    </source>
</evidence>
<dbReference type="PANTHER" id="PTHR11660:SF57">
    <property type="entry name" value="SOLUTE CARRIER FAMILY 40 MEMBER"/>
    <property type="match status" value="1"/>
</dbReference>
<dbReference type="InterPro" id="IPR036259">
    <property type="entry name" value="MFS_trans_sf"/>
</dbReference>
<comment type="subcellular location">
    <subcellularLocation>
        <location evidence="1 7">Membrane</location>
        <topology evidence="1 7">Multi-pass membrane protein</topology>
    </subcellularLocation>
</comment>
<dbReference type="PANTHER" id="PTHR11660">
    <property type="entry name" value="SOLUTE CARRIER FAMILY 40 MEMBER"/>
    <property type="match status" value="1"/>
</dbReference>
<keyword evidence="4 7" id="KW-0812">Transmembrane</keyword>
<sequence>PSPCCSGCSGSPRRLLYALFCLSSWGDRMWTFAVGVYLVQISPGSLSLTAVYGLSCSLGVFSLGSAIGNLIDRSPRLLAARTSLVMQNGLVSVCAVIVCLILSGLVTAQAAAAFEAAKVLVVATALLAQLASVASKICVSKDWIVAICGSDKELLATATAHLRRIDLSCQVLAPLLFGMVTTFVSPLASAITVACWNLVSMCVEWTLLGHIYASVPRLAEKNQPAEAAQQDADVLVEDANDDAAPAAAPAADSRLRTRIVGQIRDQVAGWQLYFRQPVFCAGLALSSLYLTVLGFDNVTTGYVYSQAVPAAVLSGCLAVSAVFGLLGTLLFPALRSRFGLLSSGQTGFVLQALSLLPCVLSVFAPGSPFDLTAAPPVQQINVTQPQFTELMLFTFDVGGAAGGNGTDGSGGDRPSSYASVALLLAGIVVSRTGLWLADLSITQLFLETVPERERGRVYGVQESLNQLLDLAKFGLVAALPLVTQFGLLVCLSYAAICCGGCLHLLQIFRSRSRSRTDSADSRSLTKRLLTACCPSSAASLPVNPPLQSPMYLDTIPTDGAV</sequence>
<dbReference type="Pfam" id="PF06963">
    <property type="entry name" value="FPN1"/>
    <property type="match status" value="1"/>
</dbReference>
<dbReference type="WBParaSite" id="maker-uti_cns_0000916-snap-gene-0.13-mRNA-1">
    <property type="protein sequence ID" value="maker-uti_cns_0000916-snap-gene-0.13-mRNA-1"/>
    <property type="gene ID" value="maker-uti_cns_0000916-snap-gene-0.13"/>
</dbReference>
<protein>
    <recommendedName>
        <fullName evidence="7">Solute carrier family 40 member</fullName>
    </recommendedName>
</protein>
<evidence type="ECO:0000313" key="9">
    <source>
        <dbReference type="WBParaSite" id="maker-uti_cns_0000916-snap-gene-0.13-mRNA-1"/>
    </source>
</evidence>
<organism evidence="8 9">
    <name type="scientific">Macrostomum lignano</name>
    <dbReference type="NCBI Taxonomy" id="282301"/>
    <lineage>
        <taxon>Eukaryota</taxon>
        <taxon>Metazoa</taxon>
        <taxon>Spiralia</taxon>
        <taxon>Lophotrochozoa</taxon>
        <taxon>Platyhelminthes</taxon>
        <taxon>Rhabditophora</taxon>
        <taxon>Macrostomorpha</taxon>
        <taxon>Macrostomida</taxon>
        <taxon>Macrostomidae</taxon>
        <taxon>Macrostomum</taxon>
    </lineage>
</organism>
<evidence type="ECO:0000256" key="3">
    <source>
        <dbReference type="ARBA" id="ARBA00022448"/>
    </source>
</evidence>
<dbReference type="Proteomes" id="UP000095280">
    <property type="component" value="Unplaced"/>
</dbReference>
<evidence type="ECO:0000256" key="2">
    <source>
        <dbReference type="ARBA" id="ARBA00006279"/>
    </source>
</evidence>
<keyword evidence="3 7" id="KW-0813">Transport</keyword>
<evidence type="ECO:0000256" key="4">
    <source>
        <dbReference type="ARBA" id="ARBA00022692"/>
    </source>
</evidence>
<dbReference type="CDD" id="cd17480">
    <property type="entry name" value="MFS_SLC40A1_like"/>
    <property type="match status" value="1"/>
</dbReference>
<keyword evidence="8" id="KW-1185">Reference proteome</keyword>
<dbReference type="GO" id="GO:0016020">
    <property type="term" value="C:membrane"/>
    <property type="evidence" value="ECO:0007669"/>
    <property type="project" value="UniProtKB-SubCell"/>
</dbReference>
<dbReference type="OrthoDB" id="648861at2759"/>
<dbReference type="InterPro" id="IPR009716">
    <property type="entry name" value="Ferroportin-1"/>
</dbReference>
<dbReference type="GO" id="GO:0005381">
    <property type="term" value="F:iron ion transmembrane transporter activity"/>
    <property type="evidence" value="ECO:0007669"/>
    <property type="project" value="UniProtKB-UniRule"/>
</dbReference>
<reference evidence="9" key="1">
    <citation type="submission" date="2016-11" db="UniProtKB">
        <authorList>
            <consortium name="WormBaseParasite"/>
        </authorList>
    </citation>
    <scope>IDENTIFICATION</scope>
</reference>
<evidence type="ECO:0000256" key="6">
    <source>
        <dbReference type="ARBA" id="ARBA00023136"/>
    </source>
</evidence>
<keyword evidence="7" id="KW-0406">Ion transport</keyword>
<name>A0A1I8G572_9PLAT</name>
<feature type="transmembrane region" description="Helical" evidence="7">
    <location>
        <begin position="50"/>
        <end position="71"/>
    </location>
</feature>
<keyword evidence="6 7" id="KW-0472">Membrane</keyword>
<feature type="transmembrane region" description="Helical" evidence="7">
    <location>
        <begin position="307"/>
        <end position="331"/>
    </location>
</feature>
<comment type="function">
    <text evidence="7">May be involved in iron transport and iron homeostasis.</text>
</comment>
<accession>A0A1I8G572</accession>
<feature type="transmembrane region" description="Helical" evidence="7">
    <location>
        <begin position="485"/>
        <end position="505"/>
    </location>
</feature>
<proteinExistence type="inferred from homology"/>
<feature type="transmembrane region" description="Helical" evidence="7">
    <location>
        <begin position="272"/>
        <end position="295"/>
    </location>
</feature>
<dbReference type="STRING" id="282301.A0A1I8G572"/>